<dbReference type="InterPro" id="IPR035906">
    <property type="entry name" value="MetI-like_sf"/>
</dbReference>
<feature type="transmembrane region" description="Helical" evidence="7">
    <location>
        <begin position="226"/>
        <end position="247"/>
    </location>
</feature>
<evidence type="ECO:0000256" key="7">
    <source>
        <dbReference type="RuleBase" id="RU363032"/>
    </source>
</evidence>
<dbReference type="PROSITE" id="PS50928">
    <property type="entry name" value="ABC_TM1"/>
    <property type="match status" value="1"/>
</dbReference>
<dbReference type="InterPro" id="IPR000515">
    <property type="entry name" value="MetI-like"/>
</dbReference>
<dbReference type="CDD" id="cd06261">
    <property type="entry name" value="TM_PBP2"/>
    <property type="match status" value="1"/>
</dbReference>
<feature type="transmembrane region" description="Helical" evidence="7">
    <location>
        <begin position="128"/>
        <end position="147"/>
    </location>
</feature>
<dbReference type="GO" id="GO:0005886">
    <property type="term" value="C:plasma membrane"/>
    <property type="evidence" value="ECO:0007669"/>
    <property type="project" value="UniProtKB-SubCell"/>
</dbReference>
<evidence type="ECO:0000256" key="3">
    <source>
        <dbReference type="ARBA" id="ARBA00022475"/>
    </source>
</evidence>
<comment type="caution">
    <text evidence="9">The sequence shown here is derived from an EMBL/GenBank/DDBJ whole genome shotgun (WGS) entry which is preliminary data.</text>
</comment>
<accession>A0A2U2HI12</accession>
<dbReference type="Gene3D" id="1.10.3720.10">
    <property type="entry name" value="MetI-like"/>
    <property type="match status" value="1"/>
</dbReference>
<evidence type="ECO:0000256" key="4">
    <source>
        <dbReference type="ARBA" id="ARBA00022692"/>
    </source>
</evidence>
<feature type="transmembrane region" description="Helical" evidence="7">
    <location>
        <begin position="168"/>
        <end position="190"/>
    </location>
</feature>
<dbReference type="GO" id="GO:0055085">
    <property type="term" value="P:transmembrane transport"/>
    <property type="evidence" value="ECO:0007669"/>
    <property type="project" value="InterPro"/>
</dbReference>
<dbReference type="PANTHER" id="PTHR43744">
    <property type="entry name" value="ABC TRANSPORTER PERMEASE PROTEIN MG189-RELATED-RELATED"/>
    <property type="match status" value="1"/>
</dbReference>
<keyword evidence="10" id="KW-1185">Reference proteome</keyword>
<evidence type="ECO:0000313" key="10">
    <source>
        <dbReference type="Proteomes" id="UP000241421"/>
    </source>
</evidence>
<keyword evidence="2 7" id="KW-0813">Transport</keyword>
<dbReference type="EMBL" id="PXWF02000251">
    <property type="protein sequence ID" value="PWF45525.1"/>
    <property type="molecule type" value="Genomic_DNA"/>
</dbReference>
<name>A0A2U2HI12_9BURK</name>
<evidence type="ECO:0000256" key="5">
    <source>
        <dbReference type="ARBA" id="ARBA00022989"/>
    </source>
</evidence>
<feature type="transmembrane region" description="Helical" evidence="7">
    <location>
        <begin position="59"/>
        <end position="81"/>
    </location>
</feature>
<dbReference type="AlphaFoldDB" id="A0A2U2HI12"/>
<reference evidence="9 10" key="1">
    <citation type="submission" date="2018-04" db="EMBL/GenBank/DDBJ databases">
        <title>Massilia violaceinigra sp. nov., a novel purple-pigmented bacterium isolated from Tianshan glacier, Xinjiang, China.</title>
        <authorList>
            <person name="Wang H."/>
        </authorList>
    </citation>
    <scope>NUCLEOTIDE SEQUENCE [LARGE SCALE GENOMIC DNA]</scope>
    <source>
        <strain evidence="9 10">B448-2</strain>
    </source>
</reference>
<dbReference type="PANTHER" id="PTHR43744:SF12">
    <property type="entry name" value="ABC TRANSPORTER PERMEASE PROTEIN MG189-RELATED"/>
    <property type="match status" value="1"/>
</dbReference>
<evidence type="ECO:0000256" key="6">
    <source>
        <dbReference type="ARBA" id="ARBA00023136"/>
    </source>
</evidence>
<proteinExistence type="inferred from homology"/>
<comment type="similarity">
    <text evidence="7">Belongs to the binding-protein-dependent transport system permease family.</text>
</comment>
<evidence type="ECO:0000313" key="9">
    <source>
        <dbReference type="EMBL" id="PWF45525.1"/>
    </source>
</evidence>
<dbReference type="OrthoDB" id="369039at2"/>
<dbReference type="Proteomes" id="UP000241421">
    <property type="component" value="Unassembled WGS sequence"/>
</dbReference>
<sequence>MVGAGALIMFAPFYFMFVFATHTSADIFSFPPPSWFGGAALDNLALLEERLPFWRNIGMSLYVALMQTGLTLFFCSLGGYAFATFEFRFKRPLFALVMASMIIPSFMGMIPTFMLMDLLGWIDQPRALYVPGAAGALGIFMMRQYIGSAIPKDLIEAARIDGCGEFGIYWRVVLPLIGPALGTLGLITFINSWNNFITPLVVMRSVENYTIPLALRSIQAPNNTEWGALMVGAAIAVLPLLVMFFIASKRLIEGLTQGAVKG</sequence>
<protein>
    <submittedName>
        <fullName evidence="9">Carbohydrate ABC transporter permease</fullName>
    </submittedName>
</protein>
<keyword evidence="5 7" id="KW-1133">Transmembrane helix</keyword>
<feature type="transmembrane region" description="Helical" evidence="7">
    <location>
        <begin position="93"/>
        <end position="116"/>
    </location>
</feature>
<dbReference type="Pfam" id="PF00528">
    <property type="entry name" value="BPD_transp_1"/>
    <property type="match status" value="1"/>
</dbReference>
<evidence type="ECO:0000256" key="1">
    <source>
        <dbReference type="ARBA" id="ARBA00004651"/>
    </source>
</evidence>
<keyword evidence="3" id="KW-1003">Cell membrane</keyword>
<keyword evidence="4 7" id="KW-0812">Transmembrane</keyword>
<dbReference type="SUPFAM" id="SSF161098">
    <property type="entry name" value="MetI-like"/>
    <property type="match status" value="1"/>
</dbReference>
<keyword evidence="6 7" id="KW-0472">Membrane</keyword>
<gene>
    <name evidence="9" type="ORF">C7C56_017355</name>
</gene>
<evidence type="ECO:0000259" key="8">
    <source>
        <dbReference type="PROSITE" id="PS50928"/>
    </source>
</evidence>
<feature type="domain" description="ABC transmembrane type-1" evidence="8">
    <location>
        <begin position="57"/>
        <end position="247"/>
    </location>
</feature>
<evidence type="ECO:0000256" key="2">
    <source>
        <dbReference type="ARBA" id="ARBA00022448"/>
    </source>
</evidence>
<comment type="subcellular location">
    <subcellularLocation>
        <location evidence="1 7">Cell membrane</location>
        <topology evidence="1 7">Multi-pass membrane protein</topology>
    </subcellularLocation>
</comment>
<organism evidence="9 10">
    <name type="scientific">Massilia glaciei</name>
    <dbReference type="NCBI Taxonomy" id="1524097"/>
    <lineage>
        <taxon>Bacteria</taxon>
        <taxon>Pseudomonadati</taxon>
        <taxon>Pseudomonadota</taxon>
        <taxon>Betaproteobacteria</taxon>
        <taxon>Burkholderiales</taxon>
        <taxon>Oxalobacteraceae</taxon>
        <taxon>Telluria group</taxon>
        <taxon>Massilia</taxon>
    </lineage>
</organism>